<dbReference type="RefSeq" id="WP_338177937.1">
    <property type="nucleotide sequence ID" value="NZ_JAEKNQ010000025.1"/>
</dbReference>
<gene>
    <name evidence="2" type="ORF">JF888_06730</name>
</gene>
<feature type="transmembrane region" description="Helical" evidence="1">
    <location>
        <begin position="62"/>
        <end position="84"/>
    </location>
</feature>
<accession>A0A934KAB5</accession>
<organism evidence="2 3">
    <name type="scientific">Candidatus Dormiibacter inghamiae</name>
    <dbReference type="NCBI Taxonomy" id="3127013"/>
    <lineage>
        <taxon>Bacteria</taxon>
        <taxon>Bacillati</taxon>
        <taxon>Candidatus Dormiibacterota</taxon>
        <taxon>Candidatus Dormibacteria</taxon>
        <taxon>Candidatus Dormibacterales</taxon>
        <taxon>Candidatus Dormibacteraceae</taxon>
        <taxon>Candidatus Dormiibacter</taxon>
    </lineage>
</organism>
<feature type="transmembrane region" description="Helical" evidence="1">
    <location>
        <begin position="21"/>
        <end position="42"/>
    </location>
</feature>
<evidence type="ECO:0000313" key="2">
    <source>
        <dbReference type="EMBL" id="MBJ7602874.1"/>
    </source>
</evidence>
<feature type="transmembrane region" description="Helical" evidence="1">
    <location>
        <begin position="118"/>
        <end position="139"/>
    </location>
</feature>
<dbReference type="EMBL" id="JAEKNQ010000025">
    <property type="protein sequence ID" value="MBJ7602874.1"/>
    <property type="molecule type" value="Genomic_DNA"/>
</dbReference>
<evidence type="ECO:0000256" key="1">
    <source>
        <dbReference type="SAM" id="Phobius"/>
    </source>
</evidence>
<reference evidence="2 3" key="1">
    <citation type="submission" date="2020-10" db="EMBL/GenBank/DDBJ databases">
        <title>Ca. Dormibacterota MAGs.</title>
        <authorList>
            <person name="Montgomery K."/>
        </authorList>
    </citation>
    <scope>NUCLEOTIDE SEQUENCE [LARGE SCALE GENOMIC DNA]</scope>
    <source>
        <strain evidence="2">SC8811_S16_3</strain>
    </source>
</reference>
<name>A0A934KAB5_9BACT</name>
<keyword evidence="1" id="KW-0472">Membrane</keyword>
<keyword evidence="1" id="KW-1133">Transmembrane helix</keyword>
<dbReference type="Proteomes" id="UP000620075">
    <property type="component" value="Unassembled WGS sequence"/>
</dbReference>
<comment type="caution">
    <text evidence="2">The sequence shown here is derived from an EMBL/GenBank/DDBJ whole genome shotgun (WGS) entry which is preliminary data.</text>
</comment>
<evidence type="ECO:0000313" key="3">
    <source>
        <dbReference type="Proteomes" id="UP000620075"/>
    </source>
</evidence>
<evidence type="ECO:0008006" key="4">
    <source>
        <dbReference type="Google" id="ProtNLM"/>
    </source>
</evidence>
<protein>
    <recommendedName>
        <fullName evidence="4">DoxX family membrane protein</fullName>
    </recommendedName>
</protein>
<keyword evidence="1" id="KW-0812">Transmembrane</keyword>
<feature type="transmembrane region" description="Helical" evidence="1">
    <location>
        <begin position="91"/>
        <end position="112"/>
    </location>
</feature>
<sequence>MISRSPSAGPLQAAIRIGAGLYWLYFASRAWNGVAWMQPLMVQSAVQNPIPGLHELLLQVVVPHWFGFALAFAVAQTLVGLLLLLGLLCRWAAWVGVLLALCLALTVGFLEPELGRRWLFYLAVLVNLACVVGGPGALAGERLRGVPRWLRS</sequence>
<proteinExistence type="predicted"/>
<dbReference type="AlphaFoldDB" id="A0A934KAB5"/>